<accession>A0A0B7K5U0</accession>
<evidence type="ECO:0000313" key="1">
    <source>
        <dbReference type="EMBL" id="CEO50016.1"/>
    </source>
</evidence>
<gene>
    <name evidence="1" type="ORF">BN869_000006073_1</name>
</gene>
<name>A0A0B7K5U0_BIOOC</name>
<reference evidence="1" key="1">
    <citation type="submission" date="2015-01" db="EMBL/GenBank/DDBJ databases">
        <authorList>
            <person name="Durling Mikael"/>
        </authorList>
    </citation>
    <scope>NUCLEOTIDE SEQUENCE</scope>
</reference>
<organism evidence="1">
    <name type="scientific">Bionectria ochroleuca</name>
    <name type="common">Gliocladium roseum</name>
    <dbReference type="NCBI Taxonomy" id="29856"/>
    <lineage>
        <taxon>Eukaryota</taxon>
        <taxon>Fungi</taxon>
        <taxon>Dikarya</taxon>
        <taxon>Ascomycota</taxon>
        <taxon>Pezizomycotina</taxon>
        <taxon>Sordariomycetes</taxon>
        <taxon>Hypocreomycetidae</taxon>
        <taxon>Hypocreales</taxon>
        <taxon>Bionectriaceae</taxon>
        <taxon>Clonostachys</taxon>
    </lineage>
</organism>
<dbReference type="EMBL" id="CDPU01000016">
    <property type="protein sequence ID" value="CEO50016.1"/>
    <property type="molecule type" value="Genomic_DNA"/>
</dbReference>
<protein>
    <submittedName>
        <fullName evidence="1">Uncharacterized protein</fullName>
    </submittedName>
</protein>
<dbReference type="AlphaFoldDB" id="A0A0B7K5U0"/>
<proteinExistence type="predicted"/>
<sequence length="81" mass="9388">MSRSHHNILHAIRYPFVIQRSIPIETVFPLPELKVKFRLWVQFTHQFCKLSATISRNERIGFPVINKNTALGESGTTLELL</sequence>